<evidence type="ECO:0000313" key="2">
    <source>
        <dbReference type="EMBL" id="MBB5714174.1"/>
    </source>
</evidence>
<dbReference type="RefSeq" id="WP_184055215.1">
    <property type="nucleotide sequence ID" value="NZ_JACIJK010000002.1"/>
</dbReference>
<accession>A0A7W9BBH7</accession>
<proteinExistence type="predicted"/>
<dbReference type="InterPro" id="IPR000835">
    <property type="entry name" value="HTH_MarR-typ"/>
</dbReference>
<name>A0A7W9BBH7_9SPHN</name>
<dbReference type="SMART" id="SM00347">
    <property type="entry name" value="HTH_MARR"/>
    <property type="match status" value="1"/>
</dbReference>
<dbReference type="PANTHER" id="PTHR33164">
    <property type="entry name" value="TRANSCRIPTIONAL REGULATOR, MARR FAMILY"/>
    <property type="match status" value="1"/>
</dbReference>
<keyword evidence="2" id="KW-0238">DNA-binding</keyword>
<evidence type="ECO:0000259" key="1">
    <source>
        <dbReference type="SMART" id="SM00347"/>
    </source>
</evidence>
<sequence length="158" mass="17619">MVDYIESHGNAFLAHRLRRSSDRVVDQVGTMLSEMGLDVPPRGASMLLLIDDQRQIGVVEISRHLRLSHPLIVRMAREFQERGLVNINSDPSDGRRRVLSPTEKGRREAVALRDFNSKIGAMFDDVFAEIGAPVSSILDQFDAALDATPISKRLAKLI</sequence>
<reference evidence="2 3" key="1">
    <citation type="submission" date="2020-08" db="EMBL/GenBank/DDBJ databases">
        <title>Genomic Encyclopedia of Type Strains, Phase IV (KMG-IV): sequencing the most valuable type-strain genomes for metagenomic binning, comparative biology and taxonomic classification.</title>
        <authorList>
            <person name="Goeker M."/>
        </authorList>
    </citation>
    <scope>NUCLEOTIDE SEQUENCE [LARGE SCALE GENOMIC DNA]</scope>
    <source>
        <strain evidence="2 3">DSM 100044</strain>
    </source>
</reference>
<organism evidence="2 3">
    <name type="scientific">Sphingomonas aerophila</name>
    <dbReference type="NCBI Taxonomy" id="1344948"/>
    <lineage>
        <taxon>Bacteria</taxon>
        <taxon>Pseudomonadati</taxon>
        <taxon>Pseudomonadota</taxon>
        <taxon>Alphaproteobacteria</taxon>
        <taxon>Sphingomonadales</taxon>
        <taxon>Sphingomonadaceae</taxon>
        <taxon>Sphingomonas</taxon>
    </lineage>
</organism>
<dbReference type="AlphaFoldDB" id="A0A7W9BBH7"/>
<dbReference type="InterPro" id="IPR039422">
    <property type="entry name" value="MarR/SlyA-like"/>
</dbReference>
<keyword evidence="3" id="KW-1185">Reference proteome</keyword>
<dbReference type="Gene3D" id="1.10.10.10">
    <property type="entry name" value="Winged helix-like DNA-binding domain superfamily/Winged helix DNA-binding domain"/>
    <property type="match status" value="1"/>
</dbReference>
<dbReference type="InterPro" id="IPR036390">
    <property type="entry name" value="WH_DNA-bd_sf"/>
</dbReference>
<dbReference type="GO" id="GO:0003677">
    <property type="term" value="F:DNA binding"/>
    <property type="evidence" value="ECO:0007669"/>
    <property type="project" value="UniProtKB-KW"/>
</dbReference>
<protein>
    <submittedName>
        <fullName evidence="2">DNA-binding MarR family transcriptional regulator</fullName>
    </submittedName>
</protein>
<feature type="domain" description="HTH marR-type" evidence="1">
    <location>
        <begin position="32"/>
        <end position="135"/>
    </location>
</feature>
<gene>
    <name evidence="2" type="ORF">FHS94_000997</name>
</gene>
<dbReference type="GO" id="GO:0003700">
    <property type="term" value="F:DNA-binding transcription factor activity"/>
    <property type="evidence" value="ECO:0007669"/>
    <property type="project" value="InterPro"/>
</dbReference>
<evidence type="ECO:0000313" key="3">
    <source>
        <dbReference type="Proteomes" id="UP000546200"/>
    </source>
</evidence>
<dbReference type="InterPro" id="IPR036388">
    <property type="entry name" value="WH-like_DNA-bd_sf"/>
</dbReference>
<dbReference type="EMBL" id="JACIJK010000002">
    <property type="protein sequence ID" value="MBB5714174.1"/>
    <property type="molecule type" value="Genomic_DNA"/>
</dbReference>
<dbReference type="Pfam" id="PF01047">
    <property type="entry name" value="MarR"/>
    <property type="match status" value="1"/>
</dbReference>
<dbReference type="Proteomes" id="UP000546200">
    <property type="component" value="Unassembled WGS sequence"/>
</dbReference>
<dbReference type="GO" id="GO:0006950">
    <property type="term" value="P:response to stress"/>
    <property type="evidence" value="ECO:0007669"/>
    <property type="project" value="TreeGrafter"/>
</dbReference>
<dbReference type="PANTHER" id="PTHR33164:SF101">
    <property type="entry name" value="TRANSCRIPTIONAL REPRESSOR MPRA"/>
    <property type="match status" value="1"/>
</dbReference>
<dbReference type="SUPFAM" id="SSF46785">
    <property type="entry name" value="Winged helix' DNA-binding domain"/>
    <property type="match status" value="1"/>
</dbReference>
<comment type="caution">
    <text evidence="2">The sequence shown here is derived from an EMBL/GenBank/DDBJ whole genome shotgun (WGS) entry which is preliminary data.</text>
</comment>